<dbReference type="EMBL" id="JABBWG010000004">
    <property type="protein sequence ID" value="KAG1823615.1"/>
    <property type="molecule type" value="Genomic_DNA"/>
</dbReference>
<accession>A0A9P7EKW5</accession>
<dbReference type="Proteomes" id="UP000807769">
    <property type="component" value="Unassembled WGS sequence"/>
</dbReference>
<protein>
    <submittedName>
        <fullName evidence="1">Uncharacterized protein</fullName>
    </submittedName>
</protein>
<proteinExistence type="predicted"/>
<evidence type="ECO:0000313" key="2">
    <source>
        <dbReference type="Proteomes" id="UP000807769"/>
    </source>
</evidence>
<sequence>MDDILYQYQALQNEIETEVIDDEESALIAATVLLLPNPQMNTPWQVLFAS</sequence>
<organism evidence="1 2">
    <name type="scientific">Suillus subaureus</name>
    <dbReference type="NCBI Taxonomy" id="48587"/>
    <lineage>
        <taxon>Eukaryota</taxon>
        <taxon>Fungi</taxon>
        <taxon>Dikarya</taxon>
        <taxon>Basidiomycota</taxon>
        <taxon>Agaricomycotina</taxon>
        <taxon>Agaricomycetes</taxon>
        <taxon>Agaricomycetidae</taxon>
        <taxon>Boletales</taxon>
        <taxon>Suillineae</taxon>
        <taxon>Suillaceae</taxon>
        <taxon>Suillus</taxon>
    </lineage>
</organism>
<evidence type="ECO:0000313" key="1">
    <source>
        <dbReference type="EMBL" id="KAG1823615.1"/>
    </source>
</evidence>
<dbReference type="OrthoDB" id="78198at2759"/>
<name>A0A9P7EKW5_9AGAM</name>
<dbReference type="AlphaFoldDB" id="A0A9P7EKW5"/>
<dbReference type="GeneID" id="64628587"/>
<dbReference type="RefSeq" id="XP_041197675.1">
    <property type="nucleotide sequence ID" value="XM_041334570.1"/>
</dbReference>
<gene>
    <name evidence="1" type="ORF">BJ212DRAFT_1325528</name>
</gene>
<reference evidence="1" key="1">
    <citation type="journal article" date="2020" name="New Phytol.">
        <title>Comparative genomics reveals dynamic genome evolution in host specialist ectomycorrhizal fungi.</title>
        <authorList>
            <person name="Lofgren L.A."/>
            <person name="Nguyen N.H."/>
            <person name="Vilgalys R."/>
            <person name="Ruytinx J."/>
            <person name="Liao H.L."/>
            <person name="Branco S."/>
            <person name="Kuo A."/>
            <person name="LaButti K."/>
            <person name="Lipzen A."/>
            <person name="Andreopoulos W."/>
            <person name="Pangilinan J."/>
            <person name="Riley R."/>
            <person name="Hundley H."/>
            <person name="Na H."/>
            <person name="Barry K."/>
            <person name="Grigoriev I.V."/>
            <person name="Stajich J.E."/>
            <person name="Kennedy P.G."/>
        </authorList>
    </citation>
    <scope>NUCLEOTIDE SEQUENCE</scope>
    <source>
        <strain evidence="1">MN1</strain>
    </source>
</reference>
<comment type="caution">
    <text evidence="1">The sequence shown here is derived from an EMBL/GenBank/DDBJ whole genome shotgun (WGS) entry which is preliminary data.</text>
</comment>
<keyword evidence="2" id="KW-1185">Reference proteome</keyword>